<evidence type="ECO:0000313" key="3">
    <source>
        <dbReference type="Proteomes" id="UP000634136"/>
    </source>
</evidence>
<sequence>MAEANSVWRRNERQATILASLFNKRPNRNAAFLESNKKKKQPKRRRSSNGKLKAETIEGRGSARQTVDKDT</sequence>
<keyword evidence="3" id="KW-1185">Reference proteome</keyword>
<evidence type="ECO:0000313" key="2">
    <source>
        <dbReference type="EMBL" id="KAF7824329.1"/>
    </source>
</evidence>
<reference evidence="2" key="1">
    <citation type="submission" date="2020-09" db="EMBL/GenBank/DDBJ databases">
        <title>Genome-Enabled Discovery of Anthraquinone Biosynthesis in Senna tora.</title>
        <authorList>
            <person name="Kang S.-H."/>
            <person name="Pandey R.P."/>
            <person name="Lee C.-M."/>
            <person name="Sim J.-S."/>
            <person name="Jeong J.-T."/>
            <person name="Choi B.-S."/>
            <person name="Jung M."/>
            <person name="Ginzburg D."/>
            <person name="Zhao K."/>
            <person name="Won S.Y."/>
            <person name="Oh T.-J."/>
            <person name="Yu Y."/>
            <person name="Kim N.-H."/>
            <person name="Lee O.R."/>
            <person name="Lee T.-H."/>
            <person name="Bashyal P."/>
            <person name="Kim T.-S."/>
            <person name="Lee W.-H."/>
            <person name="Kawkins C."/>
            <person name="Kim C.-K."/>
            <person name="Kim J.S."/>
            <person name="Ahn B.O."/>
            <person name="Rhee S.Y."/>
            <person name="Sohng J.K."/>
        </authorList>
    </citation>
    <scope>NUCLEOTIDE SEQUENCE</scope>
    <source>
        <tissue evidence="2">Leaf</tissue>
    </source>
</reference>
<organism evidence="2 3">
    <name type="scientific">Senna tora</name>
    <dbReference type="NCBI Taxonomy" id="362788"/>
    <lineage>
        <taxon>Eukaryota</taxon>
        <taxon>Viridiplantae</taxon>
        <taxon>Streptophyta</taxon>
        <taxon>Embryophyta</taxon>
        <taxon>Tracheophyta</taxon>
        <taxon>Spermatophyta</taxon>
        <taxon>Magnoliopsida</taxon>
        <taxon>eudicotyledons</taxon>
        <taxon>Gunneridae</taxon>
        <taxon>Pentapetalae</taxon>
        <taxon>rosids</taxon>
        <taxon>fabids</taxon>
        <taxon>Fabales</taxon>
        <taxon>Fabaceae</taxon>
        <taxon>Caesalpinioideae</taxon>
        <taxon>Cassia clade</taxon>
        <taxon>Senna</taxon>
    </lineage>
</organism>
<feature type="region of interest" description="Disordered" evidence="1">
    <location>
        <begin position="29"/>
        <end position="71"/>
    </location>
</feature>
<proteinExistence type="predicted"/>
<gene>
    <name evidence="2" type="ORF">G2W53_022473</name>
</gene>
<protein>
    <submittedName>
        <fullName evidence="2">Uncharacterized protein</fullName>
    </submittedName>
</protein>
<comment type="caution">
    <text evidence="2">The sequence shown here is derived from an EMBL/GenBank/DDBJ whole genome shotgun (WGS) entry which is preliminary data.</text>
</comment>
<dbReference type="Proteomes" id="UP000634136">
    <property type="component" value="Unassembled WGS sequence"/>
</dbReference>
<dbReference type="AlphaFoldDB" id="A0A834WP62"/>
<feature type="compositionally biased region" description="Basic residues" evidence="1">
    <location>
        <begin position="37"/>
        <end position="48"/>
    </location>
</feature>
<dbReference type="EMBL" id="JAAIUW010000007">
    <property type="protein sequence ID" value="KAF7824329.1"/>
    <property type="molecule type" value="Genomic_DNA"/>
</dbReference>
<evidence type="ECO:0000256" key="1">
    <source>
        <dbReference type="SAM" id="MobiDB-lite"/>
    </source>
</evidence>
<name>A0A834WP62_9FABA</name>
<accession>A0A834WP62</accession>